<feature type="region of interest" description="Disordered" evidence="7">
    <location>
        <begin position="155"/>
        <end position="180"/>
    </location>
</feature>
<evidence type="ECO:0000256" key="7">
    <source>
        <dbReference type="SAM" id="MobiDB-lite"/>
    </source>
</evidence>
<evidence type="ECO:0000313" key="9">
    <source>
        <dbReference type="Proteomes" id="UP000261420"/>
    </source>
</evidence>
<organism evidence="8 9">
    <name type="scientific">Seriola dumerili</name>
    <name type="common">Greater amberjack</name>
    <name type="synonym">Caranx dumerili</name>
    <dbReference type="NCBI Taxonomy" id="41447"/>
    <lineage>
        <taxon>Eukaryota</taxon>
        <taxon>Metazoa</taxon>
        <taxon>Chordata</taxon>
        <taxon>Craniata</taxon>
        <taxon>Vertebrata</taxon>
        <taxon>Euteleostomi</taxon>
        <taxon>Actinopterygii</taxon>
        <taxon>Neopterygii</taxon>
        <taxon>Teleostei</taxon>
        <taxon>Neoteleostei</taxon>
        <taxon>Acanthomorphata</taxon>
        <taxon>Carangaria</taxon>
        <taxon>Carangiformes</taxon>
        <taxon>Carangidae</taxon>
        <taxon>Seriola</taxon>
    </lineage>
</organism>
<evidence type="ECO:0000256" key="1">
    <source>
        <dbReference type="ARBA" id="ARBA00007831"/>
    </source>
</evidence>
<dbReference type="PROSITE" id="PS51897">
    <property type="entry name" value="ANNEXIN_2"/>
    <property type="match status" value="4"/>
</dbReference>
<dbReference type="Proteomes" id="UP000261420">
    <property type="component" value="Unplaced"/>
</dbReference>
<dbReference type="FunFam" id="1.10.220.10:FF:000001">
    <property type="entry name" value="Annexin"/>
    <property type="match status" value="1"/>
</dbReference>
<evidence type="ECO:0000256" key="5">
    <source>
        <dbReference type="ARBA" id="ARBA00023302"/>
    </source>
</evidence>
<dbReference type="GeneTree" id="ENSGT00940000166789"/>
<dbReference type="SUPFAM" id="SSF47874">
    <property type="entry name" value="Annexin"/>
    <property type="match status" value="1"/>
</dbReference>
<evidence type="ECO:0000256" key="4">
    <source>
        <dbReference type="ARBA" id="ARBA00023216"/>
    </source>
</evidence>
<dbReference type="GO" id="GO:0005737">
    <property type="term" value="C:cytoplasm"/>
    <property type="evidence" value="ECO:0007669"/>
    <property type="project" value="TreeGrafter"/>
</dbReference>
<dbReference type="SMART" id="SM00335">
    <property type="entry name" value="ANX"/>
    <property type="match status" value="4"/>
</dbReference>
<evidence type="ECO:0000313" key="8">
    <source>
        <dbReference type="Ensembl" id="ENSSDUP00000011281.1"/>
    </source>
</evidence>
<reference evidence="8" key="1">
    <citation type="submission" date="2025-08" db="UniProtKB">
        <authorList>
            <consortium name="Ensembl"/>
        </authorList>
    </citation>
    <scope>IDENTIFICATION</scope>
</reference>
<dbReference type="Pfam" id="PF00191">
    <property type="entry name" value="Annexin"/>
    <property type="match status" value="4"/>
</dbReference>
<reference evidence="8" key="2">
    <citation type="submission" date="2025-09" db="UniProtKB">
        <authorList>
            <consortium name="Ensembl"/>
        </authorList>
    </citation>
    <scope>IDENTIFICATION</scope>
</reference>
<accession>A0A3B4TYA0</accession>
<keyword evidence="5 6" id="KW-0111">Calcium/phospholipid-binding</keyword>
<keyword evidence="9" id="KW-1185">Reference proteome</keyword>
<feature type="compositionally biased region" description="Basic and acidic residues" evidence="7">
    <location>
        <begin position="91"/>
        <end position="102"/>
    </location>
</feature>
<dbReference type="InterPro" id="IPR018502">
    <property type="entry name" value="Annexin_repeat"/>
</dbReference>
<dbReference type="GO" id="GO:0005886">
    <property type="term" value="C:plasma membrane"/>
    <property type="evidence" value="ECO:0007669"/>
    <property type="project" value="TreeGrafter"/>
</dbReference>
<evidence type="ECO:0000256" key="2">
    <source>
        <dbReference type="ARBA" id="ARBA00022737"/>
    </source>
</evidence>
<dbReference type="InterPro" id="IPR018252">
    <property type="entry name" value="Annexin_repeat_CS"/>
</dbReference>
<dbReference type="InterPro" id="IPR037104">
    <property type="entry name" value="Annexin_sf"/>
</dbReference>
<dbReference type="PANTHER" id="PTHR10502:SF96">
    <property type="entry name" value="ANNEXIN"/>
    <property type="match status" value="1"/>
</dbReference>
<dbReference type="GO" id="GO:0005509">
    <property type="term" value="F:calcium ion binding"/>
    <property type="evidence" value="ECO:0007669"/>
    <property type="project" value="InterPro"/>
</dbReference>
<evidence type="ECO:0000256" key="3">
    <source>
        <dbReference type="ARBA" id="ARBA00022837"/>
    </source>
</evidence>
<dbReference type="FunFam" id="1.10.220.10:FF:000018">
    <property type="entry name" value="Annexin"/>
    <property type="match status" value="1"/>
</dbReference>
<feature type="compositionally biased region" description="Basic and acidic residues" evidence="7">
    <location>
        <begin position="23"/>
        <end position="36"/>
    </location>
</feature>
<feature type="region of interest" description="Disordered" evidence="7">
    <location>
        <begin position="91"/>
        <end position="116"/>
    </location>
</feature>
<keyword evidence="4 6" id="KW-0041">Annexin</keyword>
<dbReference type="FunFam" id="1.10.220.10:FF:000003">
    <property type="entry name" value="Annexin"/>
    <property type="match status" value="1"/>
</dbReference>
<dbReference type="InterPro" id="IPR001464">
    <property type="entry name" value="Annexin"/>
</dbReference>
<protein>
    <recommendedName>
        <fullName evidence="6">Annexin</fullName>
    </recommendedName>
</protein>
<dbReference type="PANTHER" id="PTHR10502">
    <property type="entry name" value="ANNEXIN"/>
    <property type="match status" value="1"/>
</dbReference>
<keyword evidence="2 6" id="KW-0677">Repeat</keyword>
<comment type="similarity">
    <text evidence="1 6">Belongs to the annexin family.</text>
</comment>
<dbReference type="GO" id="GO:0012506">
    <property type="term" value="C:vesicle membrane"/>
    <property type="evidence" value="ECO:0007669"/>
    <property type="project" value="TreeGrafter"/>
</dbReference>
<dbReference type="GO" id="GO:0005634">
    <property type="term" value="C:nucleus"/>
    <property type="evidence" value="ECO:0007669"/>
    <property type="project" value="TreeGrafter"/>
</dbReference>
<dbReference type="FunFam" id="1.10.220.10:FF:000002">
    <property type="entry name" value="Annexin"/>
    <property type="match status" value="1"/>
</dbReference>
<dbReference type="GO" id="GO:0001786">
    <property type="term" value="F:phosphatidylserine binding"/>
    <property type="evidence" value="ECO:0007669"/>
    <property type="project" value="TreeGrafter"/>
</dbReference>
<dbReference type="Gene3D" id="1.10.220.10">
    <property type="entry name" value="Annexin"/>
    <property type="match status" value="4"/>
</dbReference>
<dbReference type="AlphaFoldDB" id="A0A3B4TYA0"/>
<sequence>MESDEESPAHLQQCKAGSVKGRRNVEGKREKSGNERIELTLGVKTSEPKISVKLFSCVSNDSEPCVAHHRYSDDSDNNRGPDAVYAKVEASQKDIQRREDKGTAAAQTQMPNTKPKARTLVASRQLIDGNEAASLRDQSRPPLLTLRGTVSLAASDHRRTSPAHASVTHNETLQRSVWGRPGSGAPNYHLGTVRRTKSLCTAGILPQEQPTIVHYEDFDVVADIKAIRKACKGLGTDEQAIIDILANRSSYQRQEIKQAYFDKYDDELVDVLKSELSGNFEKAILAMLDPPVIYAVKELRKAMKGAGTDEDVLVEILCTATNADIALFKECYFQVHERDLEADIEGDTSGDVRNLLMALLEGNRDESYDVDDDLAEQDATALFEAGEGCFGTDESTFSHILASRNYLQLQATFKIYEQLSGTEILDAIENETSGTLRKCYIALVRVAKNPQLYFARRLHKAMKGAGTDEDTLIRIIVCRSEYDLETIKDMYLEKYDVSLKDALKDECSGDFKRLLVAICH</sequence>
<evidence type="ECO:0000256" key="6">
    <source>
        <dbReference type="RuleBase" id="RU003540"/>
    </source>
</evidence>
<dbReference type="Ensembl" id="ENSSDUT00000011493.1">
    <property type="protein sequence ID" value="ENSSDUP00000011281.1"/>
    <property type="gene ID" value="ENSSDUG00000008229.1"/>
</dbReference>
<dbReference type="PRINTS" id="PR00196">
    <property type="entry name" value="ANNEXIN"/>
</dbReference>
<feature type="region of interest" description="Disordered" evidence="7">
    <location>
        <begin position="1"/>
        <end position="36"/>
    </location>
</feature>
<proteinExistence type="inferred from homology"/>
<name>A0A3B4TYA0_SERDU</name>
<dbReference type="GO" id="GO:0005544">
    <property type="term" value="F:calcium-dependent phospholipid binding"/>
    <property type="evidence" value="ECO:0007669"/>
    <property type="project" value="UniProtKB-KW"/>
</dbReference>
<dbReference type="PROSITE" id="PS00223">
    <property type="entry name" value="ANNEXIN_1"/>
    <property type="match status" value="2"/>
</dbReference>
<keyword evidence="3 6" id="KW-0106">Calcium</keyword>
<comment type="domain">
    <text evidence="6">A pair of annexin repeats may form one binding site for calcium and phospholipid.</text>
</comment>